<dbReference type="EMBL" id="BMPI01000165">
    <property type="protein sequence ID" value="GGM90829.1"/>
    <property type="molecule type" value="Genomic_DNA"/>
</dbReference>
<dbReference type="RefSeq" id="WP_190258251.1">
    <property type="nucleotide sequence ID" value="NZ_BMPI01000165.1"/>
</dbReference>
<protein>
    <submittedName>
        <fullName evidence="1">Uncharacterized protein</fullName>
    </submittedName>
</protein>
<reference evidence="1" key="2">
    <citation type="submission" date="2020-09" db="EMBL/GenBank/DDBJ databases">
        <authorList>
            <person name="Sun Q."/>
            <person name="Ohkuma M."/>
        </authorList>
    </citation>
    <scope>NUCLEOTIDE SEQUENCE</scope>
    <source>
        <strain evidence="1">JCM 19831</strain>
    </source>
</reference>
<reference evidence="1" key="1">
    <citation type="journal article" date="2014" name="Int. J. Syst. Evol. Microbiol.">
        <title>Complete genome sequence of Corynebacterium casei LMG S-19264T (=DSM 44701T), isolated from a smear-ripened cheese.</title>
        <authorList>
            <consortium name="US DOE Joint Genome Institute (JGI-PGF)"/>
            <person name="Walter F."/>
            <person name="Albersmeier A."/>
            <person name="Kalinowski J."/>
            <person name="Ruckert C."/>
        </authorList>
    </citation>
    <scope>NUCLEOTIDE SEQUENCE</scope>
    <source>
        <strain evidence="1">JCM 19831</strain>
    </source>
</reference>
<gene>
    <name evidence="1" type="ORF">GCM10007977_111040</name>
</gene>
<evidence type="ECO:0000313" key="2">
    <source>
        <dbReference type="Proteomes" id="UP000642070"/>
    </source>
</evidence>
<sequence length="63" mass="6773">MTAFVGHLAAAGHLRGGLDPAAAADACWVLLSPQLYRLSTVDRGWTADAYEEWLTRMLAASLL</sequence>
<dbReference type="AlphaFoldDB" id="A0A917X8L0"/>
<name>A0A917X8L0_9ACTN</name>
<dbReference type="Proteomes" id="UP000642070">
    <property type="component" value="Unassembled WGS sequence"/>
</dbReference>
<evidence type="ECO:0000313" key="1">
    <source>
        <dbReference type="EMBL" id="GGM90829.1"/>
    </source>
</evidence>
<accession>A0A917X8L0</accession>
<keyword evidence="2" id="KW-1185">Reference proteome</keyword>
<proteinExistence type="predicted"/>
<organism evidence="1 2">
    <name type="scientific">Dactylosporangium sucinum</name>
    <dbReference type="NCBI Taxonomy" id="1424081"/>
    <lineage>
        <taxon>Bacteria</taxon>
        <taxon>Bacillati</taxon>
        <taxon>Actinomycetota</taxon>
        <taxon>Actinomycetes</taxon>
        <taxon>Micromonosporales</taxon>
        <taxon>Micromonosporaceae</taxon>
        <taxon>Dactylosporangium</taxon>
    </lineage>
</organism>
<comment type="caution">
    <text evidence="1">The sequence shown here is derived from an EMBL/GenBank/DDBJ whole genome shotgun (WGS) entry which is preliminary data.</text>
</comment>